<dbReference type="CDD" id="cd15729">
    <property type="entry name" value="FYVE_endofin"/>
    <property type="match status" value="1"/>
</dbReference>
<feature type="compositionally biased region" description="Low complexity" evidence="5">
    <location>
        <begin position="74"/>
        <end position="88"/>
    </location>
</feature>
<evidence type="ECO:0000256" key="4">
    <source>
        <dbReference type="PROSITE-ProRule" id="PRU00091"/>
    </source>
</evidence>
<dbReference type="InterPro" id="IPR017455">
    <property type="entry name" value="Znf_FYVE-rel"/>
</dbReference>
<keyword evidence="1" id="KW-0479">Metal-binding</keyword>
<comment type="caution">
    <text evidence="7">The sequence shown here is derived from an EMBL/GenBank/DDBJ whole genome shotgun (WGS) entry which is preliminary data.</text>
</comment>
<evidence type="ECO:0000256" key="1">
    <source>
        <dbReference type="ARBA" id="ARBA00022723"/>
    </source>
</evidence>
<evidence type="ECO:0000313" key="7">
    <source>
        <dbReference type="EMBL" id="CAH3173790.1"/>
    </source>
</evidence>
<dbReference type="InterPro" id="IPR011011">
    <property type="entry name" value="Znf_FYVE_PHD"/>
</dbReference>
<proteinExistence type="predicted"/>
<feature type="region of interest" description="Disordered" evidence="5">
    <location>
        <begin position="625"/>
        <end position="653"/>
    </location>
</feature>
<dbReference type="EMBL" id="CALNXK010000184">
    <property type="protein sequence ID" value="CAH3173790.1"/>
    <property type="molecule type" value="Genomic_DNA"/>
</dbReference>
<dbReference type="Gene3D" id="3.30.1360.220">
    <property type="entry name" value="Domain of unknown function (DUF3480), N-terminal subdomain"/>
    <property type="match status" value="2"/>
</dbReference>
<dbReference type="PROSITE" id="PS00197">
    <property type="entry name" value="2FE2S_FER_1"/>
    <property type="match status" value="1"/>
</dbReference>
<feature type="region of interest" description="Disordered" evidence="5">
    <location>
        <begin position="669"/>
        <end position="689"/>
    </location>
</feature>
<sequence length="1232" mass="135077">MASPFVPVDLDKLLDEFEEKEEETKPEQLASFGATDPNSNLTTRQRFQAPFPSIKEEALSDQGSEQCISDEKNSSTSSGDDSSDGDSVSGVIEAAEAITNQGPNLNQPQTILQGVKNDSVSDEHKEKVIVWDCASSESSACGNNASSSIEKSNSGSYKSNDAKFSNQYGYVQLVNEDTETASEQSETVLHDDNCHVGEQARNATEMLASGVLYSETSDELLYQEQTLAGIGGEERLSIDENKQNTKLSIVGSINDSSFGLSDPKSDVVAPEMSNIPLSTSVEMQFADKCNEDSDLLETIEEHVSNMPVLDNQHMTHGQEIREEQISENGNDYDRYSTELGAVGGINHNDTPSLVDSSCEADAHFAQDTVSGIPVSQNDEHTYVKSDCGPTVSAHEQSQSEQVGDPVITAVLVAIDPEVTNTSTTEAQAILDDQEVASYSTVHVPGESHPASSYDENQVERDEHFVGLDEHHDHTISPDLTITVHSQDSPEAQRITSGEANLGKVPPIWVPDSVATHCMNCGLKFSVIRRRHHCRACGKALCSSCCNMKFLLPYMNNKEGRVCQICCNALLRAQALMQVVDNLANENISGNDGSSTDELLLDNGLEEEEEEEEEGEQLPVHHHEDAVEQELTEGPEPVGDVGEDTTDFPGATGQDFARERTAPVLPPLQIPITLPQDLGDTPLATPTSPALSDDSDCLFRLDVDNVRSLLPQDITALPPVLKVINGEISIQERPDPAEVMYQIKGLHETVAFLLNKNLVVKVSIVKLSCCVKHKCWCFVTDGMGAANQEEMVVLLECLRKETMLPKDVLSHFNTAFAYAKQGHTVSELGYTIFGQPFLGSSDNAGFLYVKPTYQCLKKLPLPSTPYVVGILIKRQETPWAQLFPLRLQLRLGAEYRYYPCPLFSSRTRPSVYGEVGHTIMNLLADFKNFQYTLARVTGLVIHMEEKRTLVRLPQDRYDEVVKILNASDEHVMALGANFSLQADSHLVCIQSEQGYKTQAINIQNQPRKVTGASFIVFSGAVKSSSPFMAKVSIVEDGIMVQMMPDAITKLRSSLKEMKDYTITTGIPGGGGEEEVIVEWVSRKDAPRQSSLCSPVDGLQLDGFPSVKVHSGYDFTRKNAFRIQWMEMYFLGEGHQSASRDLNKLTAEVAKAFARTLMPHLQKLSSDNCTFLGLRVSLDSENVGFVTGSNQQSLPASILSDLDDVLVPVLHAAASHHRGSAINVELLFKILRLL</sequence>
<organism evidence="7 8">
    <name type="scientific">Porites lobata</name>
    <dbReference type="NCBI Taxonomy" id="104759"/>
    <lineage>
        <taxon>Eukaryota</taxon>
        <taxon>Metazoa</taxon>
        <taxon>Cnidaria</taxon>
        <taxon>Anthozoa</taxon>
        <taxon>Hexacorallia</taxon>
        <taxon>Scleractinia</taxon>
        <taxon>Fungiina</taxon>
        <taxon>Poritidae</taxon>
        <taxon>Porites</taxon>
    </lineage>
</organism>
<keyword evidence="8" id="KW-1185">Reference proteome</keyword>
<dbReference type="InterPro" id="IPR022557">
    <property type="entry name" value="SARA-like_C"/>
</dbReference>
<dbReference type="SMART" id="SM00064">
    <property type="entry name" value="FYVE"/>
    <property type="match status" value="1"/>
</dbReference>
<feature type="compositionally biased region" description="Polar residues" evidence="5">
    <location>
        <begin position="36"/>
        <end position="46"/>
    </location>
</feature>
<dbReference type="InterPro" id="IPR000306">
    <property type="entry name" value="Znf_FYVE"/>
</dbReference>
<dbReference type="PROSITE" id="PS50178">
    <property type="entry name" value="ZF_FYVE"/>
    <property type="match status" value="1"/>
</dbReference>
<dbReference type="InterPro" id="IPR006058">
    <property type="entry name" value="2Fe2S_fd_BS"/>
</dbReference>
<dbReference type="Gene3D" id="3.30.500.40">
    <property type="match status" value="1"/>
</dbReference>
<evidence type="ECO:0000256" key="3">
    <source>
        <dbReference type="ARBA" id="ARBA00022833"/>
    </source>
</evidence>
<dbReference type="PANTHER" id="PTHR46319:SF3">
    <property type="entry name" value="ZINC FINGER FYVE DOMAIN-CONTAINING PROTEIN"/>
    <property type="match status" value="1"/>
</dbReference>
<dbReference type="SMART" id="SM01421">
    <property type="entry name" value="DUF3480"/>
    <property type="match status" value="1"/>
</dbReference>
<feature type="region of interest" description="Disordered" evidence="5">
    <location>
        <begin position="17"/>
        <end position="88"/>
    </location>
</feature>
<evidence type="ECO:0000313" key="8">
    <source>
        <dbReference type="Proteomes" id="UP001159405"/>
    </source>
</evidence>
<dbReference type="Pfam" id="PF11979">
    <property type="entry name" value="SARA_C"/>
    <property type="match status" value="1"/>
</dbReference>
<evidence type="ECO:0000259" key="6">
    <source>
        <dbReference type="PROSITE" id="PS50178"/>
    </source>
</evidence>
<dbReference type="SUPFAM" id="SSF57903">
    <property type="entry name" value="FYVE/PHD zinc finger"/>
    <property type="match status" value="1"/>
</dbReference>
<feature type="domain" description="FYVE-type" evidence="6">
    <location>
        <begin position="511"/>
        <end position="570"/>
    </location>
</feature>
<dbReference type="Proteomes" id="UP001159405">
    <property type="component" value="Unassembled WGS sequence"/>
</dbReference>
<dbReference type="PANTHER" id="PTHR46319">
    <property type="entry name" value="ZINC FINGER FYVE DOMAIN-CONTAINING PROTEIN"/>
    <property type="match status" value="1"/>
</dbReference>
<keyword evidence="2 4" id="KW-0863">Zinc-finger</keyword>
<evidence type="ECO:0000256" key="2">
    <source>
        <dbReference type="ARBA" id="ARBA00022771"/>
    </source>
</evidence>
<reference evidence="7 8" key="1">
    <citation type="submission" date="2022-05" db="EMBL/GenBank/DDBJ databases">
        <authorList>
            <consortium name="Genoscope - CEA"/>
            <person name="William W."/>
        </authorList>
    </citation>
    <scope>NUCLEOTIDE SEQUENCE [LARGE SCALE GENOMIC DNA]</scope>
</reference>
<dbReference type="Gene3D" id="3.30.40.10">
    <property type="entry name" value="Zinc/RING finger domain, C3HC4 (zinc finger)"/>
    <property type="match status" value="1"/>
</dbReference>
<accession>A0ABN8R6R4</accession>
<dbReference type="Pfam" id="PF01363">
    <property type="entry name" value="FYVE"/>
    <property type="match status" value="1"/>
</dbReference>
<gene>
    <name evidence="7" type="ORF">PLOB_00014361</name>
</gene>
<protein>
    <recommendedName>
        <fullName evidence="6">FYVE-type domain-containing protein</fullName>
    </recommendedName>
</protein>
<dbReference type="InterPro" id="IPR013083">
    <property type="entry name" value="Znf_RING/FYVE/PHD"/>
</dbReference>
<name>A0ABN8R6R4_9CNID</name>
<evidence type="ECO:0000256" key="5">
    <source>
        <dbReference type="SAM" id="MobiDB-lite"/>
    </source>
</evidence>
<keyword evidence="3" id="KW-0862">Zinc</keyword>